<gene>
    <name evidence="1" type="primary">Mrc1-002</name>
</gene>
<accession>A0A6F9DLT3</accession>
<protein>
    <submittedName>
        <fullName evidence="1">Macrophage mannose receptor 1-like</fullName>
    </submittedName>
</protein>
<keyword evidence="1" id="KW-0675">Receptor</keyword>
<dbReference type="AlphaFoldDB" id="A0A6F9DLT3"/>
<evidence type="ECO:0000313" key="1">
    <source>
        <dbReference type="EMBL" id="CAB3263946.1"/>
    </source>
</evidence>
<name>A0A6F9DLT3_9ASCI</name>
<reference evidence="1" key="1">
    <citation type="submission" date="2020-04" db="EMBL/GenBank/DDBJ databases">
        <authorList>
            <person name="Neveu A P."/>
        </authorList>
    </citation>
    <scope>NUCLEOTIDE SEQUENCE</scope>
    <source>
        <tissue evidence="1">Whole embryo</tissue>
    </source>
</reference>
<organism evidence="1">
    <name type="scientific">Phallusia mammillata</name>
    <dbReference type="NCBI Taxonomy" id="59560"/>
    <lineage>
        <taxon>Eukaryota</taxon>
        <taxon>Metazoa</taxon>
        <taxon>Chordata</taxon>
        <taxon>Tunicata</taxon>
        <taxon>Ascidiacea</taxon>
        <taxon>Phlebobranchia</taxon>
        <taxon>Ascidiidae</taxon>
        <taxon>Phallusia</taxon>
    </lineage>
</organism>
<sequence>MEPLYVTAIYNNNQRVQLQTNYKGTTFSYTISRVTSSHFGDIQIEIVGETSSCQTVATVTLIEASLTLSLDQSEIVATYGAQNVITCTGSGYSTQ</sequence>
<dbReference type="EMBL" id="LR788084">
    <property type="protein sequence ID" value="CAB3263946.1"/>
    <property type="molecule type" value="mRNA"/>
</dbReference>
<proteinExistence type="evidence at transcript level"/>